<proteinExistence type="predicted"/>
<sequence length="201" mass="23317">MIKMENMNHKKKVMELEADIKKLSGQQNLQQRIHHHAKIKEENNLLKNQNDDLIVKLRKTESILSRVREELAHFRQTNGRSPYINFDKEQTLENKLKEKEEERLQLAQKLLGLCTTVLKAAGLTKPTSEMGISAAEEALEQLKNRLTSLERELQDCKFKNKMTNERLRLSEFKPQSSPLRTNENGHISNRGSSSPLTVFDR</sequence>
<evidence type="ECO:0000313" key="8">
    <source>
        <dbReference type="EMBL" id="JAP18299.1"/>
    </source>
</evidence>
<evidence type="ECO:0000256" key="7">
    <source>
        <dbReference type="SAM" id="MobiDB-lite"/>
    </source>
</evidence>
<organism evidence="8">
    <name type="scientific">Solanum chacoense</name>
    <name type="common">Chaco potato</name>
    <dbReference type="NCBI Taxonomy" id="4108"/>
    <lineage>
        <taxon>Eukaryota</taxon>
        <taxon>Viridiplantae</taxon>
        <taxon>Streptophyta</taxon>
        <taxon>Embryophyta</taxon>
        <taxon>Tracheophyta</taxon>
        <taxon>Spermatophyta</taxon>
        <taxon>Magnoliopsida</taxon>
        <taxon>eudicotyledons</taxon>
        <taxon>Gunneridae</taxon>
        <taxon>Pentapetalae</taxon>
        <taxon>asterids</taxon>
        <taxon>lamiids</taxon>
        <taxon>Solanales</taxon>
        <taxon>Solanaceae</taxon>
        <taxon>Solanoideae</taxon>
        <taxon>Solaneae</taxon>
        <taxon>Solanum</taxon>
    </lineage>
</organism>
<reference evidence="8" key="1">
    <citation type="submission" date="2015-12" db="EMBL/GenBank/DDBJ databases">
        <title>Gene expression during late stages of embryo sac development: a critical building block for successful pollen-pistil interactions.</title>
        <authorList>
            <person name="Liu Y."/>
            <person name="Joly V."/>
            <person name="Sabar M."/>
            <person name="Matton D.P."/>
        </authorList>
    </citation>
    <scope>NUCLEOTIDE SEQUENCE</scope>
</reference>
<keyword evidence="5" id="KW-0505">Motor protein</keyword>
<evidence type="ECO:0000256" key="2">
    <source>
        <dbReference type="ARBA" id="ARBA00022741"/>
    </source>
</evidence>
<evidence type="ECO:0000256" key="4">
    <source>
        <dbReference type="ARBA" id="ARBA00023054"/>
    </source>
</evidence>
<dbReference type="InterPro" id="IPR044986">
    <property type="entry name" value="KIF15/KIN-12"/>
</dbReference>
<dbReference type="AlphaFoldDB" id="A0A0V0HFU2"/>
<feature type="coiled-coil region" evidence="6">
    <location>
        <begin position="6"/>
        <end position="56"/>
    </location>
</feature>
<evidence type="ECO:0000256" key="1">
    <source>
        <dbReference type="ARBA" id="ARBA00022701"/>
    </source>
</evidence>
<evidence type="ECO:0000256" key="3">
    <source>
        <dbReference type="ARBA" id="ARBA00022840"/>
    </source>
</evidence>
<dbReference type="GO" id="GO:0005524">
    <property type="term" value="F:ATP binding"/>
    <property type="evidence" value="ECO:0007669"/>
    <property type="project" value="UniProtKB-KW"/>
</dbReference>
<keyword evidence="4 6" id="KW-0175">Coiled coil</keyword>
<dbReference type="PANTHER" id="PTHR37739">
    <property type="entry name" value="KINESIN-LIKE PROTEIN KIN-12D"/>
    <property type="match status" value="1"/>
</dbReference>
<keyword evidence="3" id="KW-0067">ATP-binding</keyword>
<feature type="compositionally biased region" description="Polar residues" evidence="7">
    <location>
        <begin position="173"/>
        <end position="201"/>
    </location>
</feature>
<accession>A0A0V0HFU2</accession>
<dbReference type="PANTHER" id="PTHR37739:SF8">
    <property type="entry name" value="KINESIN-LIKE PROTEIN KIN-12D"/>
    <property type="match status" value="1"/>
</dbReference>
<keyword evidence="2" id="KW-0547">Nucleotide-binding</keyword>
<feature type="coiled-coil region" evidence="6">
    <location>
        <begin position="89"/>
        <end position="159"/>
    </location>
</feature>
<name>A0A0V0HFU2_SOLCH</name>
<dbReference type="GO" id="GO:0005874">
    <property type="term" value="C:microtubule"/>
    <property type="evidence" value="ECO:0007669"/>
    <property type="project" value="UniProtKB-KW"/>
</dbReference>
<feature type="region of interest" description="Disordered" evidence="7">
    <location>
        <begin position="170"/>
        <end position="201"/>
    </location>
</feature>
<protein>
    <submittedName>
        <fullName evidence="8">Putative ovule protein</fullName>
    </submittedName>
</protein>
<dbReference type="EMBL" id="GEDG01021448">
    <property type="protein sequence ID" value="JAP18299.1"/>
    <property type="molecule type" value="Transcribed_RNA"/>
</dbReference>
<evidence type="ECO:0000256" key="6">
    <source>
        <dbReference type="SAM" id="Coils"/>
    </source>
</evidence>
<keyword evidence="1" id="KW-0493">Microtubule</keyword>
<evidence type="ECO:0000256" key="5">
    <source>
        <dbReference type="ARBA" id="ARBA00023175"/>
    </source>
</evidence>